<dbReference type="EMBL" id="QTSX02000245">
    <property type="protein sequence ID" value="KAJ9087517.1"/>
    <property type="molecule type" value="Genomic_DNA"/>
</dbReference>
<name>A0ACC2UKQ7_9FUNG</name>
<organism evidence="1 2">
    <name type="scientific">Entomophthora muscae</name>
    <dbReference type="NCBI Taxonomy" id="34485"/>
    <lineage>
        <taxon>Eukaryota</taxon>
        <taxon>Fungi</taxon>
        <taxon>Fungi incertae sedis</taxon>
        <taxon>Zoopagomycota</taxon>
        <taxon>Entomophthoromycotina</taxon>
        <taxon>Entomophthoromycetes</taxon>
        <taxon>Entomophthorales</taxon>
        <taxon>Entomophthoraceae</taxon>
        <taxon>Entomophthora</taxon>
    </lineage>
</organism>
<protein>
    <submittedName>
        <fullName evidence="1">Uncharacterized protein</fullName>
    </submittedName>
</protein>
<reference evidence="1" key="1">
    <citation type="submission" date="2022-04" db="EMBL/GenBank/DDBJ databases">
        <title>Genome of the entomopathogenic fungus Entomophthora muscae.</title>
        <authorList>
            <person name="Elya C."/>
            <person name="Lovett B.R."/>
            <person name="Lee E."/>
            <person name="Macias A.M."/>
            <person name="Hajek A.E."/>
            <person name="De Bivort B.L."/>
            <person name="Kasson M.T."/>
            <person name="De Fine Licht H.H."/>
            <person name="Stajich J.E."/>
        </authorList>
    </citation>
    <scope>NUCLEOTIDE SEQUENCE</scope>
    <source>
        <strain evidence="1">Berkeley</strain>
    </source>
</reference>
<evidence type="ECO:0000313" key="1">
    <source>
        <dbReference type="EMBL" id="KAJ9087517.1"/>
    </source>
</evidence>
<dbReference type="Proteomes" id="UP001165960">
    <property type="component" value="Unassembled WGS sequence"/>
</dbReference>
<evidence type="ECO:0000313" key="2">
    <source>
        <dbReference type="Proteomes" id="UP001165960"/>
    </source>
</evidence>
<comment type="caution">
    <text evidence="1">The sequence shown here is derived from an EMBL/GenBank/DDBJ whole genome shotgun (WGS) entry which is preliminary data.</text>
</comment>
<accession>A0ACC2UKQ7</accession>
<keyword evidence="2" id="KW-1185">Reference proteome</keyword>
<proteinExistence type="predicted"/>
<sequence length="238" mass="27241">MCRKVIFNATVASFKRMVLGTTILASYFILHAAYYSYLAISYDASLVGKVSKGQLEANGSLKFAPNTVWYNSSNVQIRQLPFINLTSTRCLYINGYECYEIAEIAYWLNGSLESPSRSECDNHTCKVTTTVELGSDNGLPFELKEQELTPLPKMCPSTRTRAELEFKHPAYLVTTFWYTQIYVQLRLAEKVPQRSQQPSKLLIATFPLLDHACQPQFIYGFDAEEEKPPTWFPLDFFY</sequence>
<gene>
    <name evidence="1" type="ORF">DSO57_1032542</name>
</gene>